<dbReference type="InterPro" id="IPR002035">
    <property type="entry name" value="VWF_A"/>
</dbReference>
<dbReference type="AlphaFoldDB" id="A0A0M2PZP9"/>
<feature type="domain" description="VWFA" evidence="1">
    <location>
        <begin position="6"/>
        <end position="199"/>
    </location>
</feature>
<accession>A0A0M2PZP9</accession>
<dbReference type="Gene3D" id="3.40.50.410">
    <property type="entry name" value="von Willebrand factor, type A domain"/>
    <property type="match status" value="1"/>
</dbReference>
<dbReference type="RefSeq" id="WP_017711525.1">
    <property type="nucleotide sequence ID" value="NZ_KB235933.1"/>
</dbReference>
<dbReference type="SUPFAM" id="SSF53300">
    <property type="entry name" value="vWA-like"/>
    <property type="match status" value="1"/>
</dbReference>
<dbReference type="Pfam" id="PF13519">
    <property type="entry name" value="VWA_2"/>
    <property type="match status" value="1"/>
</dbReference>
<dbReference type="STRING" id="317619.GCA_000332315_00912"/>
<gene>
    <name evidence="2" type="ORF">PROH_10715</name>
</gene>
<name>A0A0M2PZP9_PROHO</name>
<sequence length="201" mass="22162">MIKNRDYTLILDMSGSMATPDQSGGVSRWQAAQESTLALARKCEQLDPDGITVYVFSTRFQRYDSVTSAKVAEVFAQNNPGGLTNLVAPLQNAINGYLQRRSQPDYDKAGETILVITDGQPSDRQGVIDTIIKATQHLDRDEELGISFIQVGDDPQATHFLKTLDDDLQRIGAKFDICDTITMDDMADMSLAEVLLNAIED</sequence>
<protein>
    <submittedName>
        <fullName evidence="2">von Willebrand factor A</fullName>
    </submittedName>
</protein>
<dbReference type="PANTHER" id="PTHR34706:SF1">
    <property type="entry name" value="VWFA DOMAIN-CONTAINING PROTEIN"/>
    <property type="match status" value="1"/>
</dbReference>
<dbReference type="PANTHER" id="PTHR34706">
    <property type="entry name" value="SLR1338 PROTEIN"/>
    <property type="match status" value="1"/>
</dbReference>
<evidence type="ECO:0000259" key="1">
    <source>
        <dbReference type="PROSITE" id="PS50234"/>
    </source>
</evidence>
<evidence type="ECO:0000313" key="2">
    <source>
        <dbReference type="EMBL" id="KKJ00179.1"/>
    </source>
</evidence>
<dbReference type="PROSITE" id="PS50234">
    <property type="entry name" value="VWFA"/>
    <property type="match status" value="1"/>
</dbReference>
<reference evidence="2" key="1">
    <citation type="submission" date="2012-04" db="EMBL/GenBank/DDBJ databases">
        <authorList>
            <person name="Borisov I.G."/>
            <person name="Ivanikova N.V."/>
            <person name="Pinevich A.V."/>
        </authorList>
    </citation>
    <scope>NUCLEOTIDE SEQUENCE [LARGE SCALE GENOMIC DNA]</scope>
    <source>
        <strain evidence="2">CALU 1027</strain>
    </source>
</reference>
<keyword evidence="3" id="KW-1185">Reference proteome</keyword>
<comment type="caution">
    <text evidence="2">The sequence shown here is derived from an EMBL/GenBank/DDBJ whole genome shotgun (WGS) entry which is preliminary data.</text>
</comment>
<evidence type="ECO:0000313" key="3">
    <source>
        <dbReference type="Proteomes" id="UP000034681"/>
    </source>
</evidence>
<dbReference type="Proteomes" id="UP000034681">
    <property type="component" value="Unassembled WGS sequence"/>
</dbReference>
<dbReference type="InterPro" id="IPR036465">
    <property type="entry name" value="vWFA_dom_sf"/>
</dbReference>
<dbReference type="OrthoDB" id="1523785at2"/>
<dbReference type="EMBL" id="AJTX02000004">
    <property type="protein sequence ID" value="KKJ00179.1"/>
    <property type="molecule type" value="Genomic_DNA"/>
</dbReference>
<dbReference type="SMART" id="SM00327">
    <property type="entry name" value="VWA"/>
    <property type="match status" value="1"/>
</dbReference>
<dbReference type="CDD" id="cd01457">
    <property type="entry name" value="vWA_ORF176_type"/>
    <property type="match status" value="1"/>
</dbReference>
<proteinExistence type="predicted"/>
<dbReference type="eggNOG" id="COG2304">
    <property type="taxonomic scope" value="Bacteria"/>
</dbReference>
<organism evidence="2 3">
    <name type="scientific">Prochlorothrix hollandica PCC 9006 = CALU 1027</name>
    <dbReference type="NCBI Taxonomy" id="317619"/>
    <lineage>
        <taxon>Bacteria</taxon>
        <taxon>Bacillati</taxon>
        <taxon>Cyanobacteriota</taxon>
        <taxon>Cyanophyceae</taxon>
        <taxon>Prochlorotrichales</taxon>
        <taxon>Prochlorotrichaceae</taxon>
        <taxon>Prochlorothrix</taxon>
    </lineage>
</organism>